<evidence type="ECO:0000313" key="9">
    <source>
        <dbReference type="EMBL" id="KKN92783.1"/>
    </source>
</evidence>
<keyword evidence="2" id="KW-0963">Cytoplasm</keyword>
<dbReference type="SUPFAM" id="SSF52540">
    <property type="entry name" value="P-loop containing nucleoside triphosphate hydrolases"/>
    <property type="match status" value="1"/>
</dbReference>
<dbReference type="GO" id="GO:0005737">
    <property type="term" value="C:cytoplasm"/>
    <property type="evidence" value="ECO:0007669"/>
    <property type="project" value="UniProtKB-SubCell"/>
</dbReference>
<dbReference type="HAMAP" id="MF_01894">
    <property type="entry name" value="Smc_prok"/>
    <property type="match status" value="1"/>
</dbReference>
<dbReference type="PANTHER" id="PTHR43977">
    <property type="entry name" value="STRUCTURAL MAINTENANCE OF CHROMOSOMES PROTEIN 3"/>
    <property type="match status" value="1"/>
</dbReference>
<dbReference type="FunFam" id="3.40.50.300:FF:000901">
    <property type="entry name" value="Chromosome partition protein Smc"/>
    <property type="match status" value="1"/>
</dbReference>
<dbReference type="GO" id="GO:0005524">
    <property type="term" value="F:ATP binding"/>
    <property type="evidence" value="ECO:0007669"/>
    <property type="project" value="UniProtKB-KW"/>
</dbReference>
<keyword evidence="3" id="KW-0547">Nucleotide-binding</keyword>
<dbReference type="SUPFAM" id="SSF75553">
    <property type="entry name" value="Smc hinge domain"/>
    <property type="match status" value="1"/>
</dbReference>
<gene>
    <name evidence="9" type="ORF">LCGC14_0205260</name>
</gene>
<keyword evidence="4" id="KW-0067">ATP-binding</keyword>
<keyword evidence="6" id="KW-0238">DNA-binding</keyword>
<dbReference type="Gene3D" id="1.20.1060.20">
    <property type="match status" value="1"/>
</dbReference>
<dbReference type="SMART" id="SM00968">
    <property type="entry name" value="SMC_hinge"/>
    <property type="match status" value="1"/>
</dbReference>
<dbReference type="CDD" id="cd03278">
    <property type="entry name" value="ABC_SMC_barmotin"/>
    <property type="match status" value="1"/>
</dbReference>
<dbReference type="InterPro" id="IPR011890">
    <property type="entry name" value="SMC_prok"/>
</dbReference>
<dbReference type="Gene3D" id="1.10.287.1490">
    <property type="match status" value="1"/>
</dbReference>
<dbReference type="GO" id="GO:0007062">
    <property type="term" value="P:sister chromatid cohesion"/>
    <property type="evidence" value="ECO:0007669"/>
    <property type="project" value="InterPro"/>
</dbReference>
<evidence type="ECO:0000256" key="6">
    <source>
        <dbReference type="ARBA" id="ARBA00023125"/>
    </source>
</evidence>
<dbReference type="GO" id="GO:0016887">
    <property type="term" value="F:ATP hydrolysis activity"/>
    <property type="evidence" value="ECO:0007669"/>
    <property type="project" value="InterPro"/>
</dbReference>
<dbReference type="EMBL" id="LAZR01000092">
    <property type="protein sequence ID" value="KKN92783.1"/>
    <property type="molecule type" value="Genomic_DNA"/>
</dbReference>
<reference evidence="9" key="1">
    <citation type="journal article" date="2015" name="Nature">
        <title>Complex archaea that bridge the gap between prokaryotes and eukaryotes.</title>
        <authorList>
            <person name="Spang A."/>
            <person name="Saw J.H."/>
            <person name="Jorgensen S.L."/>
            <person name="Zaremba-Niedzwiedzka K."/>
            <person name="Martijn J."/>
            <person name="Lind A.E."/>
            <person name="van Eijk R."/>
            <person name="Schleper C."/>
            <person name="Guy L."/>
            <person name="Ettema T.J."/>
        </authorList>
    </citation>
    <scope>NUCLEOTIDE SEQUENCE</scope>
</reference>
<sequence length="1211" mass="135752">MKLRRLILSGFKSFADRTELEFHDDITCIVGPNGCGKSNIVDAIKWVLGEQSAKSLRGAEMMDVIFNGSATRRASGAAEVTLVFADVEGALTPNIDRQRLDGDLVSVTRRLYRGGHSEYLINNVLCRLRDVRDMFMDTGIGVDAYSVIEQGRVEMFLNASTQDRRGIFDEAAGISKYKARKKEALRKLERVDQDLFRVNDILGEVEKRLRSVKLQAGRARSHQTHTDRLKELKGLHYLANYHRLSQQRTELQTRLDAANDHLTQLSAELNQLEAAHRSTQVEAADLQKTSGDLQGQLSATDSRRHVAVQRQDMLVARVAELTEHLIAASRRCEELEAKLADVVRQAAERQKRLYECDAEVAALDQRYEGAHEQVSAGERAMVQLESQLQDEQDGTIDLLRRTAQLHSDVQTSAVRRENLHSQHTRLAGRAKEITETLDGLLAGRSADEAKLTDVRDILADSQRRLDDTRRETGETDDKAQALQTDLTACREQRSGLLSRIETLQEMLVHLEGVSAGTREVLAAARSGALSGVRGMLGDVIETDVDHAGVIEAALAGADQYLLAERWSDVQTIVEDLHRRLGERGVVDLICLDRLAPLAGPVDSTACPQAIAHVIDWMRFEPWASPVIWRLLGKTLVVATLADAVAAAAVSPEMRFVTLDGQVLEPDGRVRLGSAHRGAGVIRRRSELTTLRSDLAELDRRIEDLEARVRDVDTRREHLDERRRNLRTVIYEANTERVELEGHVGRLGEQIDQLQREEPIVASDLTSITADIDAAVRVEHNAREKAAELEQIKVEREQAVERLSRQIAAARQRQGELNDQLTQLKMSRAQMGEKKQALADALRQLAERQQQMQADLDSHRGEITANRQRREETERAIAEAKAEIAELAARRERLAGEVEEAEISRRSLAERLVEIQQRLQRRRADHDSCKDRLGEARTELGEVDVRIENVISRATDEMGMDLVELGRTYDHDEQRDWDAVAAEIAELRQKIERLGNVNLDAIDEQEELQQRQEFLSEQLADVAASQKKLTELIDHLNAESRQRFCETFEGVRQNFQQMFRRMFGGGKADLILLDEEDVLECGIEIVARPPGKELRSLTLLSGGEKAKTALALIFAFFAARPSPFCLLDEVDAPLDEANTEQFAQVLRDFSEGTQFIIISHAKRTMSMVDALYGVTMQEPGVSKRISVRFEDAAQMAEEAPAAADEQLTGAEA</sequence>
<feature type="coiled-coil region" evidence="7">
    <location>
        <begin position="318"/>
        <end position="352"/>
    </location>
</feature>
<feature type="coiled-coil region" evidence="7">
    <location>
        <begin position="983"/>
        <end position="1017"/>
    </location>
</feature>
<dbReference type="Gene3D" id="3.40.50.300">
    <property type="entry name" value="P-loop containing nucleotide triphosphate hydrolases"/>
    <property type="match status" value="2"/>
</dbReference>
<dbReference type="Pfam" id="PF06470">
    <property type="entry name" value="SMC_hinge"/>
    <property type="match status" value="1"/>
</dbReference>
<feature type="coiled-coil region" evidence="7">
    <location>
        <begin position="241"/>
        <end position="289"/>
    </location>
</feature>
<feature type="domain" description="SMC hinge" evidence="8">
    <location>
        <begin position="530"/>
        <end position="647"/>
    </location>
</feature>
<dbReference type="InterPro" id="IPR024704">
    <property type="entry name" value="SMC"/>
</dbReference>
<dbReference type="GO" id="GO:0005694">
    <property type="term" value="C:chromosome"/>
    <property type="evidence" value="ECO:0007669"/>
    <property type="project" value="InterPro"/>
</dbReference>
<protein>
    <recommendedName>
        <fullName evidence="8">SMC hinge domain-containing protein</fullName>
    </recommendedName>
</protein>
<evidence type="ECO:0000256" key="5">
    <source>
        <dbReference type="ARBA" id="ARBA00023054"/>
    </source>
</evidence>
<comment type="caution">
    <text evidence="9">The sequence shown here is derived from an EMBL/GenBank/DDBJ whole genome shotgun (WGS) entry which is preliminary data.</text>
</comment>
<comment type="subcellular location">
    <subcellularLocation>
        <location evidence="1">Cytoplasm</location>
    </subcellularLocation>
</comment>
<evidence type="ECO:0000256" key="2">
    <source>
        <dbReference type="ARBA" id="ARBA00022490"/>
    </source>
</evidence>
<organism evidence="9">
    <name type="scientific">marine sediment metagenome</name>
    <dbReference type="NCBI Taxonomy" id="412755"/>
    <lineage>
        <taxon>unclassified sequences</taxon>
        <taxon>metagenomes</taxon>
        <taxon>ecological metagenomes</taxon>
    </lineage>
</organism>
<feature type="coiled-coil region" evidence="7">
    <location>
        <begin position="687"/>
        <end position="917"/>
    </location>
</feature>
<dbReference type="GO" id="GO:0003677">
    <property type="term" value="F:DNA binding"/>
    <property type="evidence" value="ECO:0007669"/>
    <property type="project" value="UniProtKB-KW"/>
</dbReference>
<name>A0A0F9XL04_9ZZZZ</name>
<accession>A0A0F9XL04</accession>
<dbReference type="NCBIfam" id="TIGR02168">
    <property type="entry name" value="SMC_prok_B"/>
    <property type="match status" value="1"/>
</dbReference>
<evidence type="ECO:0000259" key="8">
    <source>
        <dbReference type="SMART" id="SM00968"/>
    </source>
</evidence>
<dbReference type="InterPro" id="IPR010935">
    <property type="entry name" value="SMC_hinge"/>
</dbReference>
<evidence type="ECO:0000256" key="7">
    <source>
        <dbReference type="SAM" id="Coils"/>
    </source>
</evidence>
<dbReference type="InterPro" id="IPR036277">
    <property type="entry name" value="SMC_hinge_sf"/>
</dbReference>
<evidence type="ECO:0000256" key="1">
    <source>
        <dbReference type="ARBA" id="ARBA00004496"/>
    </source>
</evidence>
<dbReference type="AlphaFoldDB" id="A0A0F9XL04"/>
<evidence type="ECO:0000256" key="3">
    <source>
        <dbReference type="ARBA" id="ARBA00022741"/>
    </source>
</evidence>
<evidence type="ECO:0000256" key="4">
    <source>
        <dbReference type="ARBA" id="ARBA00022840"/>
    </source>
</evidence>
<keyword evidence="5 7" id="KW-0175">Coiled coil</keyword>
<proteinExistence type="inferred from homology"/>
<dbReference type="Pfam" id="PF02463">
    <property type="entry name" value="SMC_N"/>
    <property type="match status" value="1"/>
</dbReference>
<dbReference type="Gene3D" id="3.30.70.1620">
    <property type="match status" value="1"/>
</dbReference>
<dbReference type="InterPro" id="IPR027417">
    <property type="entry name" value="P-loop_NTPase"/>
</dbReference>
<dbReference type="GO" id="GO:0030261">
    <property type="term" value="P:chromosome condensation"/>
    <property type="evidence" value="ECO:0007669"/>
    <property type="project" value="InterPro"/>
</dbReference>
<dbReference type="PIRSF" id="PIRSF005719">
    <property type="entry name" value="SMC"/>
    <property type="match status" value="1"/>
</dbReference>
<dbReference type="InterPro" id="IPR003395">
    <property type="entry name" value="RecF/RecN/SMC_N"/>
</dbReference>